<dbReference type="PRINTS" id="PR00237">
    <property type="entry name" value="GPCRRHODOPSN"/>
</dbReference>
<protein>
    <recommendedName>
        <fullName evidence="11">G-protein coupled receptors family 1 profile domain-containing protein</fullName>
    </recommendedName>
</protein>
<evidence type="ECO:0000313" key="9">
    <source>
        <dbReference type="EMBL" id="CAF3842880.1"/>
    </source>
</evidence>
<feature type="compositionally biased region" description="Polar residues" evidence="5">
    <location>
        <begin position="560"/>
        <end position="583"/>
    </location>
</feature>
<dbReference type="PANTHER" id="PTHR47695:SF3">
    <property type="entry name" value="PID DOMAIN-CONTAINING PROTEIN"/>
    <property type="match status" value="1"/>
</dbReference>
<dbReference type="Gene3D" id="1.20.1070.10">
    <property type="entry name" value="Rhodopsin 7-helix transmembrane proteins"/>
    <property type="match status" value="1"/>
</dbReference>
<dbReference type="AlphaFoldDB" id="A0A819E2B0"/>
<name>A0A819E2B0_9BILA</name>
<evidence type="ECO:0000256" key="5">
    <source>
        <dbReference type="SAM" id="MobiDB-lite"/>
    </source>
</evidence>
<feature type="compositionally biased region" description="Low complexity" evidence="5">
    <location>
        <begin position="755"/>
        <end position="769"/>
    </location>
</feature>
<keyword evidence="3 6" id="KW-1133">Transmembrane helix</keyword>
<feature type="region of interest" description="Disordered" evidence="5">
    <location>
        <begin position="743"/>
        <end position="777"/>
    </location>
</feature>
<sequence>MVYIENITLSNSNTTLNETISSSSSFDLNPLIFFFNHIYLLLLVIIGSIGNIFVIIVFGQRALRTTIASVGSNMSVYPFLLYMAISDTIYLFILFCLWLSNYRNILHRPIICQLTLYLTYVCNFISAYYTVSFTAQRLFAVVKPFSVSHVLSWYRSRCLALLIVLIACLIYSYLPFLIGIVNGRCYSLEHLRWINEFMDIVDCIIVFLIPYIMIIVMNTIILISLRRMKKTEREFLFQNHSQLNKIREITRRNASRKMTKLLLTVSTSYLIICAPYACIHTWRLLYGEKKYQTNFIKQLEYYFHLIYQISFTINFYIYVVFDSKFRRELKRFFMKCKRNIFHCFRHRNFYEHEDSINQNNSSNFEHLQLMRRYSPCTTLTTTGFTFGYKSTITSYTKMADTQTTVLTTKEDEAKKATTTTNGSNAKKFEGEGLPFKAKLIGMEDLSIDRDEKICLDSMFKLKAVVRARGEHKQKVQLTLTMSAVKVIDETTKAQIATHEIERISFVVIDPRDTRAFGYIYNTSDDRHQFWAIKTERAAAATVLALKELFELAFEQYTNAENAKQPNQPTVTSTQAPTSNTPASPTVQTPPVQAPPPNVPVSTPEVDLFGSSLPKTTTTTPLLTSAPPPAAATASLFDDNIWETTPTTTVTQTTQPSTDHLFAFSEQPPTVTQQQPPKTVDSLDDLFSGMPTVPQSTTSTGPSNTLFGMFPNTTPTPAPAPTNQYSNFYGQPTQQNVLNATPAFNQPQPMAFTPMSPQQQQQQPNLLNPSPVSPVAPPTVTSPFAGLDILGGLSAPSTTAAKTTRDAFFPQAASAKTIQQMQMEKQFNGFFRYNVIILVVDQIRHNLCAFGIICDISAVFIGSDNDKTIAN</sequence>
<dbReference type="Proteomes" id="UP000663836">
    <property type="component" value="Unassembled WGS sequence"/>
</dbReference>
<dbReference type="PROSITE" id="PS50262">
    <property type="entry name" value="G_PROTEIN_RECEP_F1_2"/>
    <property type="match status" value="1"/>
</dbReference>
<feature type="domain" description="G-protein coupled receptors family 1 profile" evidence="8">
    <location>
        <begin position="50"/>
        <end position="318"/>
    </location>
</feature>
<evidence type="ECO:0000256" key="3">
    <source>
        <dbReference type="ARBA" id="ARBA00022989"/>
    </source>
</evidence>
<dbReference type="Gene3D" id="2.30.29.30">
    <property type="entry name" value="Pleckstrin-homology domain (PH domain)/Phosphotyrosine-binding domain (PTB)"/>
    <property type="match status" value="1"/>
</dbReference>
<evidence type="ECO:0000259" key="7">
    <source>
        <dbReference type="PROSITE" id="PS01179"/>
    </source>
</evidence>
<evidence type="ECO:0000256" key="4">
    <source>
        <dbReference type="ARBA" id="ARBA00023136"/>
    </source>
</evidence>
<dbReference type="CDD" id="cd14978">
    <property type="entry name" value="7tmA_FMRFamide_R-like"/>
    <property type="match status" value="1"/>
</dbReference>
<comment type="caution">
    <text evidence="9">The sequence shown here is derived from an EMBL/GenBank/DDBJ whole genome shotgun (WGS) entry which is preliminary data.</text>
</comment>
<organism evidence="9 10">
    <name type="scientific">Rotaria sordida</name>
    <dbReference type="NCBI Taxonomy" id="392033"/>
    <lineage>
        <taxon>Eukaryota</taxon>
        <taxon>Metazoa</taxon>
        <taxon>Spiralia</taxon>
        <taxon>Gnathifera</taxon>
        <taxon>Rotifera</taxon>
        <taxon>Eurotatoria</taxon>
        <taxon>Bdelloidea</taxon>
        <taxon>Philodinida</taxon>
        <taxon>Philodinidae</taxon>
        <taxon>Rotaria</taxon>
    </lineage>
</organism>
<feature type="transmembrane region" description="Helical" evidence="6">
    <location>
        <begin position="161"/>
        <end position="184"/>
    </location>
</feature>
<feature type="transmembrane region" description="Helical" evidence="6">
    <location>
        <begin position="204"/>
        <end position="225"/>
    </location>
</feature>
<dbReference type="PROSITE" id="PS01179">
    <property type="entry name" value="PID"/>
    <property type="match status" value="1"/>
</dbReference>
<feature type="transmembrane region" description="Helical" evidence="6">
    <location>
        <begin position="302"/>
        <end position="321"/>
    </location>
</feature>
<feature type="transmembrane region" description="Helical" evidence="6">
    <location>
        <begin position="261"/>
        <end position="282"/>
    </location>
</feature>
<dbReference type="Pfam" id="PF00640">
    <property type="entry name" value="PID"/>
    <property type="match status" value="1"/>
</dbReference>
<feature type="transmembrane region" description="Helical" evidence="6">
    <location>
        <begin position="111"/>
        <end position="131"/>
    </location>
</feature>
<evidence type="ECO:0000256" key="2">
    <source>
        <dbReference type="ARBA" id="ARBA00022692"/>
    </source>
</evidence>
<feature type="domain" description="PID" evidence="7">
    <location>
        <begin position="430"/>
        <end position="562"/>
    </location>
</feature>
<keyword evidence="2 6" id="KW-0812">Transmembrane</keyword>
<dbReference type="PANTHER" id="PTHR47695">
    <property type="entry name" value="PID DOMAIN-CONTAINING PROTEIN"/>
    <property type="match status" value="1"/>
</dbReference>
<gene>
    <name evidence="9" type="ORF">JBS370_LOCUS17766</name>
</gene>
<dbReference type="GO" id="GO:0004930">
    <property type="term" value="F:G protein-coupled receptor activity"/>
    <property type="evidence" value="ECO:0007669"/>
    <property type="project" value="InterPro"/>
</dbReference>
<proteinExistence type="predicted"/>
<dbReference type="GO" id="GO:0005737">
    <property type="term" value="C:cytoplasm"/>
    <property type="evidence" value="ECO:0007669"/>
    <property type="project" value="TreeGrafter"/>
</dbReference>
<evidence type="ECO:0000256" key="6">
    <source>
        <dbReference type="SAM" id="Phobius"/>
    </source>
</evidence>
<evidence type="ECO:0000313" key="10">
    <source>
        <dbReference type="Proteomes" id="UP000663836"/>
    </source>
</evidence>
<dbReference type="SUPFAM" id="SSF81321">
    <property type="entry name" value="Family A G protein-coupled receptor-like"/>
    <property type="match status" value="1"/>
</dbReference>
<dbReference type="SUPFAM" id="SSF50729">
    <property type="entry name" value="PH domain-like"/>
    <property type="match status" value="1"/>
</dbReference>
<dbReference type="GO" id="GO:0016020">
    <property type="term" value="C:membrane"/>
    <property type="evidence" value="ECO:0007669"/>
    <property type="project" value="UniProtKB-SubCell"/>
</dbReference>
<dbReference type="InterPro" id="IPR006020">
    <property type="entry name" value="PTB/PI_dom"/>
</dbReference>
<dbReference type="InterPro" id="IPR000276">
    <property type="entry name" value="GPCR_Rhodpsn"/>
</dbReference>
<dbReference type="SMART" id="SM00462">
    <property type="entry name" value="PTB"/>
    <property type="match status" value="1"/>
</dbReference>
<reference evidence="9" key="1">
    <citation type="submission" date="2021-02" db="EMBL/GenBank/DDBJ databases">
        <authorList>
            <person name="Nowell W R."/>
        </authorList>
    </citation>
    <scope>NUCLEOTIDE SEQUENCE</scope>
</reference>
<dbReference type="Pfam" id="PF00001">
    <property type="entry name" value="7tm_1"/>
    <property type="match status" value="1"/>
</dbReference>
<evidence type="ECO:0000256" key="1">
    <source>
        <dbReference type="ARBA" id="ARBA00004370"/>
    </source>
</evidence>
<feature type="transmembrane region" description="Helical" evidence="6">
    <location>
        <begin position="38"/>
        <end position="59"/>
    </location>
</feature>
<keyword evidence="4 6" id="KW-0472">Membrane</keyword>
<dbReference type="InterPro" id="IPR011993">
    <property type="entry name" value="PH-like_dom_sf"/>
</dbReference>
<feature type="transmembrane region" description="Helical" evidence="6">
    <location>
        <begin position="79"/>
        <end position="99"/>
    </location>
</feature>
<accession>A0A819E2B0</accession>
<evidence type="ECO:0008006" key="11">
    <source>
        <dbReference type="Google" id="ProtNLM"/>
    </source>
</evidence>
<dbReference type="InterPro" id="IPR017452">
    <property type="entry name" value="GPCR_Rhodpsn_7TM"/>
</dbReference>
<evidence type="ECO:0000259" key="8">
    <source>
        <dbReference type="PROSITE" id="PS50262"/>
    </source>
</evidence>
<feature type="region of interest" description="Disordered" evidence="5">
    <location>
        <begin position="560"/>
        <end position="599"/>
    </location>
</feature>
<comment type="subcellular location">
    <subcellularLocation>
        <location evidence="1">Membrane</location>
    </subcellularLocation>
</comment>
<dbReference type="EMBL" id="CAJOBD010001942">
    <property type="protein sequence ID" value="CAF3842880.1"/>
    <property type="molecule type" value="Genomic_DNA"/>
</dbReference>